<sequence>MRPVTTQTVAIALIALCLGLTPRSGGAVVILDSTWQAQGGSDASPAAGFTAHVALAMEPQFAAIFGLHDGTSYGGSATWIGNDSDHGYLLTAAHNFGADADPAAWLYWSREGTAYEGIAVHIHPGYDPEDDSTSGYDMAIVILDAPVTDAGRQPRLYAGRDELGRVVTITGYGSRGTGSSGEADDYYDFEGETPAAARNIVDEVDGENGSNSLIIDFDSEAGDASVLGDANPLDDMEGILGSGDSGGASWIETRQGWAIVATNTWGDDSVYGSISGLSRISTQLDWIASIYPGIRTAE</sequence>
<name>A0ABY8QAQ0_9RHOB</name>
<dbReference type="Proteomes" id="UP001230978">
    <property type="component" value="Chromosome"/>
</dbReference>
<evidence type="ECO:0000313" key="3">
    <source>
        <dbReference type="Proteomes" id="UP001230978"/>
    </source>
</evidence>
<dbReference type="InterPro" id="IPR001254">
    <property type="entry name" value="Trypsin_dom"/>
</dbReference>
<dbReference type="RefSeq" id="WP_281469653.1">
    <property type="nucleotide sequence ID" value="NZ_CP124535.1"/>
</dbReference>
<protein>
    <recommendedName>
        <fullName evidence="1">Peptidase S1 domain-containing protein</fullName>
    </recommendedName>
</protein>
<keyword evidence="3" id="KW-1185">Reference proteome</keyword>
<evidence type="ECO:0000313" key="2">
    <source>
        <dbReference type="EMBL" id="WGV17945.1"/>
    </source>
</evidence>
<dbReference type="PROSITE" id="PS50240">
    <property type="entry name" value="TRYPSIN_DOM"/>
    <property type="match status" value="1"/>
</dbReference>
<dbReference type="SUPFAM" id="SSF50494">
    <property type="entry name" value="Trypsin-like serine proteases"/>
    <property type="match status" value="1"/>
</dbReference>
<dbReference type="Gene3D" id="2.40.10.10">
    <property type="entry name" value="Trypsin-like serine proteases"/>
    <property type="match status" value="1"/>
</dbReference>
<dbReference type="InterPro" id="IPR043504">
    <property type="entry name" value="Peptidase_S1_PA_chymotrypsin"/>
</dbReference>
<dbReference type="InterPro" id="IPR009003">
    <property type="entry name" value="Peptidase_S1_PA"/>
</dbReference>
<gene>
    <name evidence="2" type="ORF">QF092_09250</name>
</gene>
<reference evidence="2 3" key="1">
    <citation type="submission" date="2023-04" db="EMBL/GenBank/DDBJ databases">
        <title>YMD61, complete Genome.</title>
        <authorList>
            <person name="Zhang J."/>
        </authorList>
    </citation>
    <scope>NUCLEOTIDE SEQUENCE [LARGE SCALE GENOMIC DNA]</scope>
    <source>
        <strain evidence="2 3">YMD61</strain>
    </source>
</reference>
<evidence type="ECO:0000259" key="1">
    <source>
        <dbReference type="PROSITE" id="PS50240"/>
    </source>
</evidence>
<proteinExistence type="predicted"/>
<accession>A0ABY8QAQ0</accession>
<feature type="domain" description="Peptidase S1" evidence="1">
    <location>
        <begin position="37"/>
        <end position="292"/>
    </location>
</feature>
<organism evidence="2 3">
    <name type="scientific">Fuscovulum ytuae</name>
    <dbReference type="NCBI Taxonomy" id="3042299"/>
    <lineage>
        <taxon>Bacteria</taxon>
        <taxon>Pseudomonadati</taxon>
        <taxon>Pseudomonadota</taxon>
        <taxon>Alphaproteobacteria</taxon>
        <taxon>Rhodobacterales</taxon>
        <taxon>Paracoccaceae</taxon>
        <taxon>Fuscovulum</taxon>
    </lineage>
</organism>
<dbReference type="EMBL" id="CP124535">
    <property type="protein sequence ID" value="WGV17945.1"/>
    <property type="molecule type" value="Genomic_DNA"/>
</dbReference>